<gene>
    <name evidence="2" type="primary">xcpT_30</name>
    <name evidence="2" type="ORF">Pan44_26070</name>
</gene>
<evidence type="ECO:0000313" key="3">
    <source>
        <dbReference type="Proteomes" id="UP000315700"/>
    </source>
</evidence>
<evidence type="ECO:0000313" key="2">
    <source>
        <dbReference type="EMBL" id="QDT54574.1"/>
    </source>
</evidence>
<dbReference type="Gene3D" id="3.30.700.10">
    <property type="entry name" value="Glycoprotein, Type 4 Pilin"/>
    <property type="match status" value="1"/>
</dbReference>
<keyword evidence="3" id="KW-1185">Reference proteome</keyword>
<dbReference type="InterPro" id="IPR045584">
    <property type="entry name" value="Pilin-like"/>
</dbReference>
<protein>
    <submittedName>
        <fullName evidence="2">Type II secretion system protein G</fullName>
    </submittedName>
</protein>
<dbReference type="InterPro" id="IPR027558">
    <property type="entry name" value="Pre_pil_HX9DG_C"/>
</dbReference>
<dbReference type="NCBIfam" id="TIGR02532">
    <property type="entry name" value="IV_pilin_GFxxxE"/>
    <property type="match status" value="1"/>
</dbReference>
<dbReference type="InterPro" id="IPR011453">
    <property type="entry name" value="DUF1559"/>
</dbReference>
<organism evidence="2 3">
    <name type="scientific">Caulifigura coniformis</name>
    <dbReference type="NCBI Taxonomy" id="2527983"/>
    <lineage>
        <taxon>Bacteria</taxon>
        <taxon>Pseudomonadati</taxon>
        <taxon>Planctomycetota</taxon>
        <taxon>Planctomycetia</taxon>
        <taxon>Planctomycetales</taxon>
        <taxon>Planctomycetaceae</taxon>
        <taxon>Caulifigura</taxon>
    </lineage>
</organism>
<sequence length="349" mass="37394">MSHSRRGFTLIELLVVIAIIAILIALLLPAVQQAREAARRSQCKNNMKQLGLALHNYHDTHGVFPYRQGGTASNITRASGYIQLLPYFEQGPLYNQISSSQTFGGVNFEPFGDDVPDGSAYRPWYSDIPVLVCPSSPTTKHYITLVHYGFSSGDTAWWATQYVSLDNARKLVRGPFGYQTSKRIADLSDGTSNTILMGELTTSRGGRDSLGGVLRGQGNGVVDNPASCLVMANKGTGEFLGTDFVSTSRGSRWAGGMISYTTVNTILPPNSPACTVGSDFRQAGQYPVQSRHVGGAHVVLGDGAVRFVSENIDAGNLSSQDLRVVTGRSPYGVWGALGSISGSETTGEF</sequence>
<dbReference type="AlphaFoldDB" id="A0A517SEM8"/>
<dbReference type="InterPro" id="IPR012902">
    <property type="entry name" value="N_methyl_site"/>
</dbReference>
<dbReference type="Pfam" id="PF07596">
    <property type="entry name" value="SBP_bac_10"/>
    <property type="match status" value="1"/>
</dbReference>
<dbReference type="SUPFAM" id="SSF54523">
    <property type="entry name" value="Pili subunits"/>
    <property type="match status" value="1"/>
</dbReference>
<name>A0A517SEM8_9PLAN</name>
<reference evidence="2 3" key="1">
    <citation type="submission" date="2019-02" db="EMBL/GenBank/DDBJ databases">
        <title>Deep-cultivation of Planctomycetes and their phenomic and genomic characterization uncovers novel biology.</title>
        <authorList>
            <person name="Wiegand S."/>
            <person name="Jogler M."/>
            <person name="Boedeker C."/>
            <person name="Pinto D."/>
            <person name="Vollmers J."/>
            <person name="Rivas-Marin E."/>
            <person name="Kohn T."/>
            <person name="Peeters S.H."/>
            <person name="Heuer A."/>
            <person name="Rast P."/>
            <person name="Oberbeckmann S."/>
            <person name="Bunk B."/>
            <person name="Jeske O."/>
            <person name="Meyerdierks A."/>
            <person name="Storesund J.E."/>
            <person name="Kallscheuer N."/>
            <person name="Luecker S."/>
            <person name="Lage O.M."/>
            <person name="Pohl T."/>
            <person name="Merkel B.J."/>
            <person name="Hornburger P."/>
            <person name="Mueller R.-W."/>
            <person name="Bruemmer F."/>
            <person name="Labrenz M."/>
            <person name="Spormann A.M."/>
            <person name="Op den Camp H."/>
            <person name="Overmann J."/>
            <person name="Amann R."/>
            <person name="Jetten M.S.M."/>
            <person name="Mascher T."/>
            <person name="Medema M.H."/>
            <person name="Devos D.P."/>
            <person name="Kaster A.-K."/>
            <person name="Ovreas L."/>
            <person name="Rohde M."/>
            <person name="Galperin M.Y."/>
            <person name="Jogler C."/>
        </authorList>
    </citation>
    <scope>NUCLEOTIDE SEQUENCE [LARGE SCALE GENOMIC DNA]</scope>
    <source>
        <strain evidence="2 3">Pan44</strain>
    </source>
</reference>
<dbReference type="EMBL" id="CP036271">
    <property type="protein sequence ID" value="QDT54574.1"/>
    <property type="molecule type" value="Genomic_DNA"/>
</dbReference>
<dbReference type="Proteomes" id="UP000315700">
    <property type="component" value="Chromosome"/>
</dbReference>
<dbReference type="PROSITE" id="PS00409">
    <property type="entry name" value="PROKAR_NTER_METHYL"/>
    <property type="match status" value="1"/>
</dbReference>
<dbReference type="PANTHER" id="PTHR30093:SF2">
    <property type="entry name" value="TYPE II SECRETION SYSTEM PROTEIN H"/>
    <property type="match status" value="1"/>
</dbReference>
<dbReference type="NCBIfam" id="TIGR04294">
    <property type="entry name" value="pre_pil_HX9DG"/>
    <property type="match status" value="1"/>
</dbReference>
<dbReference type="InParanoid" id="A0A517SEM8"/>
<dbReference type="Pfam" id="PF07963">
    <property type="entry name" value="N_methyl"/>
    <property type="match status" value="1"/>
</dbReference>
<dbReference type="OrthoDB" id="241541at2"/>
<dbReference type="KEGG" id="ccos:Pan44_26070"/>
<proteinExistence type="predicted"/>
<accession>A0A517SEM8</accession>
<feature type="domain" description="DUF1559" evidence="1">
    <location>
        <begin position="32"/>
        <end position="314"/>
    </location>
</feature>
<dbReference type="PANTHER" id="PTHR30093">
    <property type="entry name" value="GENERAL SECRETION PATHWAY PROTEIN G"/>
    <property type="match status" value="1"/>
</dbReference>
<evidence type="ECO:0000259" key="1">
    <source>
        <dbReference type="Pfam" id="PF07596"/>
    </source>
</evidence>